<keyword evidence="4" id="KW-0238">DNA-binding</keyword>
<dbReference type="SMART" id="SM00421">
    <property type="entry name" value="HTH_LUXR"/>
    <property type="match status" value="1"/>
</dbReference>
<evidence type="ECO:0000256" key="6">
    <source>
        <dbReference type="PROSITE-ProRule" id="PRU00169"/>
    </source>
</evidence>
<dbReference type="Pfam" id="PF00196">
    <property type="entry name" value="GerE"/>
    <property type="match status" value="1"/>
</dbReference>
<dbReference type="PANTHER" id="PTHR44688">
    <property type="entry name" value="DNA-BINDING TRANSCRIPTIONAL ACTIVATOR DEVR_DOSR"/>
    <property type="match status" value="1"/>
</dbReference>
<dbReference type="PROSITE" id="PS00622">
    <property type="entry name" value="HTH_LUXR_1"/>
    <property type="match status" value="1"/>
</dbReference>
<keyword evidence="3" id="KW-0805">Transcription regulation</keyword>
<dbReference type="CDD" id="cd06170">
    <property type="entry name" value="LuxR_C_like"/>
    <property type="match status" value="1"/>
</dbReference>
<name>P96140_THAAR</name>
<evidence type="ECO:0000259" key="8">
    <source>
        <dbReference type="PROSITE" id="PS50043"/>
    </source>
</evidence>
<dbReference type="InterPro" id="IPR001789">
    <property type="entry name" value="Sig_transdc_resp-reg_receiver"/>
</dbReference>
<dbReference type="PROSITE" id="PS50043">
    <property type="entry name" value="HTH_LUXR_2"/>
    <property type="match status" value="1"/>
</dbReference>
<dbReference type="CDD" id="cd17537">
    <property type="entry name" value="REC_FixJ"/>
    <property type="match status" value="1"/>
</dbReference>
<evidence type="ECO:0000313" key="10">
    <source>
        <dbReference type="EMBL" id="AAD12185.1"/>
    </source>
</evidence>
<accession>P96140</accession>
<dbReference type="AlphaFoldDB" id="P96140"/>
<sequence length="218" mass="24250">MCPTIDASTVYLVDDDRSMRDAISSLVRSVGLNVETFASASEFLEHARSEACACLVLDVRMPRMSGFDLQHALSKNGVDIPIIFITGHGDIPMAVRAIKSGALEFLPKPFRAEELLEAINRALNIDQEAREYKAELDKILKKYEGLTDREKEVFPLIAQGLLNKQIAGYLGITEVTIKVHRHNITRKMGVRTLANLVRLYEKLKNAGLIEKKNGNLSG</sequence>
<protein>
    <submittedName>
        <fullName evidence="10">Utilizing regulatory protein tutB</fullName>
    </submittedName>
</protein>
<dbReference type="Pfam" id="PF00072">
    <property type="entry name" value="Response_reg"/>
    <property type="match status" value="1"/>
</dbReference>
<keyword evidence="2" id="KW-0902">Two-component regulatory system</keyword>
<dbReference type="InterPro" id="IPR036388">
    <property type="entry name" value="WH-like_DNA-bd_sf"/>
</dbReference>
<reference evidence="10" key="2">
    <citation type="submission" date="1999-02" db="EMBL/GenBank/DDBJ databases">
        <authorList>
            <person name="Coschigano P.W."/>
            <person name="Young L.Y."/>
        </authorList>
    </citation>
    <scope>NUCLEOTIDE SEQUENCE</scope>
    <source>
        <strain evidence="10">T1</strain>
    </source>
</reference>
<feature type="domain" description="HTH luxR-type" evidence="8">
    <location>
        <begin position="139"/>
        <end position="204"/>
    </location>
</feature>
<feature type="domain" description="Response regulatory" evidence="9">
    <location>
        <begin position="9"/>
        <end position="123"/>
    </location>
</feature>
<keyword evidence="1 6" id="KW-0597">Phosphoprotein</keyword>
<dbReference type="GO" id="GO:0000160">
    <property type="term" value="P:phosphorelay signal transduction system"/>
    <property type="evidence" value="ECO:0007669"/>
    <property type="project" value="UniProtKB-KW"/>
</dbReference>
<proteinExistence type="predicted"/>
<evidence type="ECO:0000256" key="7">
    <source>
        <dbReference type="SAM" id="Coils"/>
    </source>
</evidence>
<reference evidence="10" key="1">
    <citation type="journal article" date="1997" name="Appl. Environ. Microbiol.">
        <title>Identification and sequence analysis of two regulatory genes involved in anaerobic toluene metabolism by strain T1.</title>
        <authorList>
            <person name="Coschigano P.W."/>
            <person name="Young L.Y."/>
        </authorList>
    </citation>
    <scope>NUCLEOTIDE SEQUENCE</scope>
    <source>
        <strain evidence="10">T1</strain>
    </source>
</reference>
<dbReference type="SUPFAM" id="SSF52172">
    <property type="entry name" value="CheY-like"/>
    <property type="match status" value="1"/>
</dbReference>
<dbReference type="GO" id="GO:0003677">
    <property type="term" value="F:DNA binding"/>
    <property type="evidence" value="ECO:0007669"/>
    <property type="project" value="UniProtKB-KW"/>
</dbReference>
<feature type="modified residue" description="4-aspartylphosphate" evidence="6">
    <location>
        <position position="58"/>
    </location>
</feature>
<evidence type="ECO:0000256" key="1">
    <source>
        <dbReference type="ARBA" id="ARBA00022553"/>
    </source>
</evidence>
<evidence type="ECO:0000259" key="9">
    <source>
        <dbReference type="PROSITE" id="PS50110"/>
    </source>
</evidence>
<keyword evidence="5" id="KW-0804">Transcription</keyword>
<evidence type="ECO:0000256" key="4">
    <source>
        <dbReference type="ARBA" id="ARBA00023125"/>
    </source>
</evidence>
<dbReference type="PRINTS" id="PR00038">
    <property type="entry name" value="HTHLUXR"/>
</dbReference>
<dbReference type="InterPro" id="IPR000792">
    <property type="entry name" value="Tscrpt_reg_LuxR_C"/>
</dbReference>
<dbReference type="InterPro" id="IPR011006">
    <property type="entry name" value="CheY-like_superfamily"/>
</dbReference>
<dbReference type="Gene3D" id="3.40.50.2300">
    <property type="match status" value="1"/>
</dbReference>
<dbReference type="EMBL" id="U57900">
    <property type="protein sequence ID" value="AAD12185.1"/>
    <property type="molecule type" value="Genomic_DNA"/>
</dbReference>
<dbReference type="SMART" id="SM00448">
    <property type="entry name" value="REC"/>
    <property type="match status" value="1"/>
</dbReference>
<evidence type="ECO:0000256" key="5">
    <source>
        <dbReference type="ARBA" id="ARBA00023163"/>
    </source>
</evidence>
<dbReference type="PANTHER" id="PTHR44688:SF16">
    <property type="entry name" value="DNA-BINDING TRANSCRIPTIONAL ACTIVATOR DEVR_DOSR"/>
    <property type="match status" value="1"/>
</dbReference>
<evidence type="ECO:0000256" key="3">
    <source>
        <dbReference type="ARBA" id="ARBA00023015"/>
    </source>
</evidence>
<dbReference type="Gene3D" id="1.10.10.10">
    <property type="entry name" value="Winged helix-like DNA-binding domain superfamily/Winged helix DNA-binding domain"/>
    <property type="match status" value="1"/>
</dbReference>
<evidence type="ECO:0000256" key="2">
    <source>
        <dbReference type="ARBA" id="ARBA00023012"/>
    </source>
</evidence>
<organism evidence="10">
    <name type="scientific">Thauera aromatica</name>
    <dbReference type="NCBI Taxonomy" id="59405"/>
    <lineage>
        <taxon>Bacteria</taxon>
        <taxon>Pseudomonadati</taxon>
        <taxon>Pseudomonadota</taxon>
        <taxon>Betaproteobacteria</taxon>
        <taxon>Rhodocyclales</taxon>
        <taxon>Zoogloeaceae</taxon>
        <taxon>Thauera</taxon>
    </lineage>
</organism>
<keyword evidence="7" id="KW-0175">Coiled coil</keyword>
<dbReference type="GO" id="GO:0006355">
    <property type="term" value="P:regulation of DNA-templated transcription"/>
    <property type="evidence" value="ECO:0007669"/>
    <property type="project" value="InterPro"/>
</dbReference>
<gene>
    <name evidence="10" type="primary">tutB</name>
</gene>
<feature type="coiled-coil region" evidence="7">
    <location>
        <begin position="115"/>
        <end position="149"/>
    </location>
</feature>
<dbReference type="FunFam" id="3.40.50.2300:FF:000018">
    <property type="entry name" value="DNA-binding transcriptional regulator NtrC"/>
    <property type="match status" value="1"/>
</dbReference>
<dbReference type="PROSITE" id="PS50110">
    <property type="entry name" value="RESPONSE_REGULATORY"/>
    <property type="match status" value="1"/>
</dbReference>